<evidence type="ECO:0000259" key="2">
    <source>
        <dbReference type="Pfam" id="PF01878"/>
    </source>
</evidence>
<dbReference type="EMBL" id="FKLO01000012">
    <property type="protein sequence ID" value="SAM57097.1"/>
    <property type="molecule type" value="Genomic_DNA"/>
</dbReference>
<name>A0A1C3H290_9GAMM</name>
<accession>A0A1C3H290</accession>
<evidence type="ECO:0000313" key="3">
    <source>
        <dbReference type="EMBL" id="SAM57097.1"/>
    </source>
</evidence>
<protein>
    <recommendedName>
        <fullName evidence="1">UPF0310 protein CHUV0807_0152</fullName>
    </recommendedName>
</protein>
<dbReference type="InterPro" id="IPR002740">
    <property type="entry name" value="EVE_domain"/>
</dbReference>
<dbReference type="NCBIfam" id="NF002616">
    <property type="entry name" value="PRK02268.1-2"/>
    <property type="match status" value="1"/>
</dbReference>
<reference evidence="4" key="1">
    <citation type="submission" date="2016-04" db="EMBL/GenBank/DDBJ databases">
        <authorList>
            <person name="Tagini F."/>
        </authorList>
    </citation>
    <scope>NUCLEOTIDE SEQUENCE [LARGE SCALE GENOMIC DNA]</scope>
    <source>
        <strain evidence="4">CHUV0807</strain>
    </source>
</reference>
<gene>
    <name evidence="3" type="ORF">CHUV0807_0152</name>
</gene>
<dbReference type="CDD" id="cd21132">
    <property type="entry name" value="EVE-like"/>
    <property type="match status" value="1"/>
</dbReference>
<dbReference type="InterPro" id="IPR022996">
    <property type="entry name" value="UPF0310"/>
</dbReference>
<dbReference type="RefSeq" id="WP_079538875.1">
    <property type="nucleotide sequence ID" value="NZ_FKLO01000012.1"/>
</dbReference>
<organism evidence="3 4">
    <name type="scientific">Cardiobacterium hominis</name>
    <dbReference type="NCBI Taxonomy" id="2718"/>
    <lineage>
        <taxon>Bacteria</taxon>
        <taxon>Pseudomonadati</taxon>
        <taxon>Pseudomonadota</taxon>
        <taxon>Gammaproteobacteria</taxon>
        <taxon>Cardiobacteriales</taxon>
        <taxon>Cardiobacteriaceae</taxon>
        <taxon>Cardiobacterium</taxon>
    </lineage>
</organism>
<dbReference type="SUPFAM" id="SSF88697">
    <property type="entry name" value="PUA domain-like"/>
    <property type="match status" value="1"/>
</dbReference>
<feature type="domain" description="EVE" evidence="2">
    <location>
        <begin position="13"/>
        <end position="145"/>
    </location>
</feature>
<evidence type="ECO:0000313" key="4">
    <source>
        <dbReference type="Proteomes" id="UP000190837"/>
    </source>
</evidence>
<evidence type="ECO:0000256" key="1">
    <source>
        <dbReference type="HAMAP-Rule" id="MF_00771"/>
    </source>
</evidence>
<dbReference type="AlphaFoldDB" id="A0A1C3H290"/>
<proteinExistence type="inferred from homology"/>
<dbReference type="Pfam" id="PF01878">
    <property type="entry name" value="EVE"/>
    <property type="match status" value="1"/>
</dbReference>
<dbReference type="InterPro" id="IPR015947">
    <property type="entry name" value="PUA-like_sf"/>
</dbReference>
<sequence length="149" mass="16767">MPHQLALIPPAPRYWIAVASADHVARGIAGGFMQVCHGKRAPLARIRPGDGIIYYAPTQTFGTKTPLQAFVARGEILPGEPYQVAMTDDFHPWRRDVRFAADVHPAPIRPLLPQLTFITDPQRWGYVFRFGLLSIPEADFIRIMRAMHP</sequence>
<dbReference type="Gene3D" id="3.10.590.10">
    <property type="entry name" value="ph1033 like domains"/>
    <property type="match status" value="1"/>
</dbReference>
<comment type="similarity">
    <text evidence="1">Belongs to the UPF0310 family.</text>
</comment>
<dbReference type="Proteomes" id="UP000190837">
    <property type="component" value="Unassembled WGS sequence"/>
</dbReference>
<dbReference type="HAMAP" id="MF_00771">
    <property type="entry name" value="UPF0310"/>
    <property type="match status" value="1"/>
</dbReference>